<dbReference type="InterPro" id="IPR000086">
    <property type="entry name" value="NUDIX_hydrolase_dom"/>
</dbReference>
<dbReference type="PANTHER" id="PTHR13124:SF12">
    <property type="entry name" value="LARGE RIBOSOMAL SUBUNIT PROTEIN ML46"/>
    <property type="match status" value="1"/>
</dbReference>
<dbReference type="CDD" id="cd04661">
    <property type="entry name" value="NUDIX_MRP_L46"/>
    <property type="match status" value="1"/>
</dbReference>
<dbReference type="PANTHER" id="PTHR13124">
    <property type="entry name" value="39S RIBOSOMAL PROTEIN L46, MITOCHONDRIAL PRECURSOR-RELATED"/>
    <property type="match status" value="1"/>
</dbReference>
<evidence type="ECO:0000256" key="8">
    <source>
        <dbReference type="ARBA" id="ARBA00035534"/>
    </source>
</evidence>
<evidence type="ECO:0000259" key="9">
    <source>
        <dbReference type="PROSITE" id="PS51462"/>
    </source>
</evidence>
<dbReference type="AlphaFoldDB" id="A0AAN8XIZ0"/>
<feature type="domain" description="Nudix hydrolase" evidence="9">
    <location>
        <begin position="131"/>
        <end position="283"/>
    </location>
</feature>
<keyword evidence="5" id="KW-0496">Mitochondrion</keyword>
<dbReference type="GO" id="GO:0003735">
    <property type="term" value="F:structural constituent of ribosome"/>
    <property type="evidence" value="ECO:0007669"/>
    <property type="project" value="InterPro"/>
</dbReference>
<sequence>MLSTMFFRLLYNPKCILSKHRLQLMLLSTKTADNALHRSESLEKWQITGAVCITRPPIICPPLTPLEEKFSEMISRLEKENSVQNDHELRIEQDRIRAELLKSGDLESTDIEEAALQTALEYEDACIEELKLTATTFAPKVTEADKMGSLDTLDRALHRSLVLVVKQKLGENHQWIFPQSPWNPGETLRQSCERVVREKCGLNLKVKFLGNAPSGFYKYRFPKNTLIDGCIGAKVFFYKCQVRGVTGDVQPGDDIAAYEWRTLDELDERLKKQYAKSVSQFLVSDQ</sequence>
<keyword evidence="11" id="KW-1185">Reference proteome</keyword>
<evidence type="ECO:0000256" key="3">
    <source>
        <dbReference type="ARBA" id="ARBA00022946"/>
    </source>
</evidence>
<dbReference type="FunFam" id="3.90.79.10:FF:000018">
    <property type="entry name" value="39S ribosomal protein L46, mitochondrial"/>
    <property type="match status" value="1"/>
</dbReference>
<dbReference type="Proteomes" id="UP001381693">
    <property type="component" value="Unassembled WGS sequence"/>
</dbReference>
<evidence type="ECO:0000256" key="4">
    <source>
        <dbReference type="ARBA" id="ARBA00022980"/>
    </source>
</evidence>
<name>A0AAN8XIZ0_HALRR</name>
<keyword evidence="3" id="KW-0809">Transit peptide</keyword>
<gene>
    <name evidence="10" type="primary">MRPL46</name>
    <name evidence="10" type="ORF">SK128_009174</name>
</gene>
<dbReference type="Pfam" id="PF11788">
    <property type="entry name" value="MRP-L46"/>
    <property type="match status" value="1"/>
</dbReference>
<dbReference type="GO" id="GO:0005762">
    <property type="term" value="C:mitochondrial large ribosomal subunit"/>
    <property type="evidence" value="ECO:0007669"/>
    <property type="project" value="TreeGrafter"/>
</dbReference>
<dbReference type="SUPFAM" id="SSF55811">
    <property type="entry name" value="Nudix"/>
    <property type="match status" value="1"/>
</dbReference>
<protein>
    <recommendedName>
        <fullName evidence="7">Large ribosomal subunit protein mL46</fullName>
    </recommendedName>
    <alternativeName>
        <fullName evidence="8">39S ribosomal protein L46, mitochondrial</fullName>
    </alternativeName>
</protein>
<comment type="caution">
    <text evidence="10">The sequence shown here is derived from an EMBL/GenBank/DDBJ whole genome shotgun (WGS) entry which is preliminary data.</text>
</comment>
<evidence type="ECO:0000256" key="5">
    <source>
        <dbReference type="ARBA" id="ARBA00023128"/>
    </source>
</evidence>
<dbReference type="InterPro" id="IPR033650">
    <property type="entry name" value="Ribosomal_mL46_NUDIX"/>
</dbReference>
<evidence type="ECO:0000256" key="1">
    <source>
        <dbReference type="ARBA" id="ARBA00004173"/>
    </source>
</evidence>
<dbReference type="InterPro" id="IPR040008">
    <property type="entry name" value="Ribosomal_mL46"/>
</dbReference>
<dbReference type="EMBL" id="JAXCGZ010001902">
    <property type="protein sequence ID" value="KAK7085096.1"/>
    <property type="molecule type" value="Genomic_DNA"/>
</dbReference>
<evidence type="ECO:0000256" key="7">
    <source>
        <dbReference type="ARBA" id="ARBA00035190"/>
    </source>
</evidence>
<evidence type="ECO:0000256" key="2">
    <source>
        <dbReference type="ARBA" id="ARBA00009070"/>
    </source>
</evidence>
<dbReference type="PROSITE" id="PS51462">
    <property type="entry name" value="NUDIX"/>
    <property type="match status" value="1"/>
</dbReference>
<evidence type="ECO:0000313" key="11">
    <source>
        <dbReference type="Proteomes" id="UP001381693"/>
    </source>
</evidence>
<dbReference type="GO" id="GO:0005743">
    <property type="term" value="C:mitochondrial inner membrane"/>
    <property type="evidence" value="ECO:0007669"/>
    <property type="project" value="UniProtKB-ARBA"/>
</dbReference>
<dbReference type="InterPro" id="IPR021757">
    <property type="entry name" value="Ribosomal_mL46_N"/>
</dbReference>
<comment type="subcellular location">
    <subcellularLocation>
        <location evidence="1">Mitochondrion</location>
    </subcellularLocation>
</comment>
<proteinExistence type="inferred from homology"/>
<dbReference type="Pfam" id="PF00293">
    <property type="entry name" value="NUDIX"/>
    <property type="match status" value="1"/>
</dbReference>
<keyword evidence="4 10" id="KW-0689">Ribosomal protein</keyword>
<evidence type="ECO:0000313" key="10">
    <source>
        <dbReference type="EMBL" id="KAK7085096.1"/>
    </source>
</evidence>
<evidence type="ECO:0000256" key="6">
    <source>
        <dbReference type="ARBA" id="ARBA00023274"/>
    </source>
</evidence>
<comment type="similarity">
    <text evidence="2">Belongs to the mitochondrion-specific ribosomal protein mL46 family.</text>
</comment>
<keyword evidence="6" id="KW-0687">Ribonucleoprotein</keyword>
<accession>A0AAN8XIZ0</accession>
<reference evidence="10 11" key="1">
    <citation type="submission" date="2023-11" db="EMBL/GenBank/DDBJ databases">
        <title>Halocaridina rubra genome assembly.</title>
        <authorList>
            <person name="Smith C."/>
        </authorList>
    </citation>
    <scope>NUCLEOTIDE SEQUENCE [LARGE SCALE GENOMIC DNA]</scope>
    <source>
        <strain evidence="10">EP-1</strain>
        <tissue evidence="10">Whole</tissue>
    </source>
</reference>
<organism evidence="10 11">
    <name type="scientific">Halocaridina rubra</name>
    <name type="common">Hawaiian red shrimp</name>
    <dbReference type="NCBI Taxonomy" id="373956"/>
    <lineage>
        <taxon>Eukaryota</taxon>
        <taxon>Metazoa</taxon>
        <taxon>Ecdysozoa</taxon>
        <taxon>Arthropoda</taxon>
        <taxon>Crustacea</taxon>
        <taxon>Multicrustacea</taxon>
        <taxon>Malacostraca</taxon>
        <taxon>Eumalacostraca</taxon>
        <taxon>Eucarida</taxon>
        <taxon>Decapoda</taxon>
        <taxon>Pleocyemata</taxon>
        <taxon>Caridea</taxon>
        <taxon>Atyoidea</taxon>
        <taxon>Atyidae</taxon>
        <taxon>Halocaridina</taxon>
    </lineage>
</organism>
<dbReference type="Gene3D" id="3.90.79.10">
    <property type="entry name" value="Nucleoside Triphosphate Pyrophosphohydrolase"/>
    <property type="match status" value="1"/>
</dbReference>
<dbReference type="InterPro" id="IPR015797">
    <property type="entry name" value="NUDIX_hydrolase-like_dom_sf"/>
</dbReference>